<organism evidence="1 2">
    <name type="scientific">Niallia oryzisoli</name>
    <dbReference type="NCBI Taxonomy" id="1737571"/>
    <lineage>
        <taxon>Bacteria</taxon>
        <taxon>Bacillati</taxon>
        <taxon>Bacillota</taxon>
        <taxon>Bacilli</taxon>
        <taxon>Bacillales</taxon>
        <taxon>Bacillaceae</taxon>
        <taxon>Niallia</taxon>
    </lineage>
</organism>
<dbReference type="EMBL" id="CP137640">
    <property type="protein sequence ID" value="WVX79573.1"/>
    <property type="molecule type" value="Genomic_DNA"/>
</dbReference>
<keyword evidence="2" id="KW-1185">Reference proteome</keyword>
<protein>
    <recommendedName>
        <fullName evidence="3">PD-(D/E)XK endonuclease-like domain-containing protein</fullName>
    </recommendedName>
</protein>
<name>A0ABZ2C885_9BACI</name>
<reference evidence="1 2" key="1">
    <citation type="submission" date="2023-10" db="EMBL/GenBank/DDBJ databases">
        <title>Niallia locisalis sp.nov. isolated from a salt pond sample.</title>
        <authorList>
            <person name="Li X.-J."/>
            <person name="Dong L."/>
        </authorList>
    </citation>
    <scope>NUCLEOTIDE SEQUENCE [LARGE SCALE GENOMIC DNA]</scope>
    <source>
        <strain evidence="1 2">DSM 29761</strain>
    </source>
</reference>
<evidence type="ECO:0000313" key="2">
    <source>
        <dbReference type="Proteomes" id="UP001357223"/>
    </source>
</evidence>
<evidence type="ECO:0008006" key="3">
    <source>
        <dbReference type="Google" id="ProtNLM"/>
    </source>
</evidence>
<accession>A0ABZ2C885</accession>
<gene>
    <name evidence="1" type="ORF">R4Z09_20100</name>
</gene>
<sequence>MKRKNHLISIKTLTDNHLESFIRCPNKFYHQYILRKNSSGEDLGRQMVEFFVHKIILDYYRLPLKEQNELNLLKIIVQYRDYIHPSLFESKVEYYVTLAKITDHLLLFLTSNQQDEPPLFLYERLQVPVKELKTNLSLTIDMGEWCKNTFTIKKYILDTDDRIVSLYKYLLAVFAKKAFGVLPDQIELFSLLDGNRHTMTPTEHDVAKGLMYLELVKDHIQKPEYYVKRNCDHCSECIHNKEYDHPEAQNENKSNLLAASFKTVLH</sequence>
<evidence type="ECO:0000313" key="1">
    <source>
        <dbReference type="EMBL" id="WVX79573.1"/>
    </source>
</evidence>
<dbReference type="Proteomes" id="UP001357223">
    <property type="component" value="Chromosome"/>
</dbReference>
<dbReference type="RefSeq" id="WP_338448507.1">
    <property type="nucleotide sequence ID" value="NZ_CP137640.1"/>
</dbReference>
<proteinExistence type="predicted"/>